<evidence type="ECO:0000313" key="4">
    <source>
        <dbReference type="Proteomes" id="UP001165121"/>
    </source>
</evidence>
<dbReference type="Proteomes" id="UP001165121">
    <property type="component" value="Unassembled WGS sequence"/>
</dbReference>
<reference evidence="3" key="1">
    <citation type="submission" date="2023-04" db="EMBL/GenBank/DDBJ databases">
        <title>Phytophthora fragariaefolia NBRC 109709.</title>
        <authorList>
            <person name="Ichikawa N."/>
            <person name="Sato H."/>
            <person name="Tonouchi N."/>
        </authorList>
    </citation>
    <scope>NUCLEOTIDE SEQUENCE</scope>
    <source>
        <strain evidence="3">NBRC 109709</strain>
    </source>
</reference>
<feature type="region of interest" description="Disordered" evidence="1">
    <location>
        <begin position="1"/>
        <end position="48"/>
    </location>
</feature>
<name>A0A9W6XYR7_9STRA</name>
<gene>
    <name evidence="3" type="ORF">Pfra01_001844800</name>
</gene>
<keyword evidence="2" id="KW-0812">Transmembrane</keyword>
<dbReference type="OrthoDB" id="128557at2759"/>
<dbReference type="EMBL" id="BSXT01002277">
    <property type="protein sequence ID" value="GMF48119.1"/>
    <property type="molecule type" value="Genomic_DNA"/>
</dbReference>
<feature type="compositionally biased region" description="Polar residues" evidence="1">
    <location>
        <begin position="15"/>
        <end position="29"/>
    </location>
</feature>
<sequence length="143" mass="15404">MVRTRSLANGVEDAASQSDGSDVPPTQASAKIAVEKSEDKAEVTEMTEKFKTPKARPVICGIATEFDACGQSQQHAFVIPEPLLKTAEASMNQKRAELSTIRKSAPWGLTVSMGKGVVLLHRFVSFMLLLFLSNSALTVVKVP</sequence>
<keyword evidence="4" id="KW-1185">Reference proteome</keyword>
<feature type="compositionally biased region" description="Basic and acidic residues" evidence="1">
    <location>
        <begin position="33"/>
        <end position="48"/>
    </location>
</feature>
<organism evidence="3 4">
    <name type="scientific">Phytophthora fragariaefolia</name>
    <dbReference type="NCBI Taxonomy" id="1490495"/>
    <lineage>
        <taxon>Eukaryota</taxon>
        <taxon>Sar</taxon>
        <taxon>Stramenopiles</taxon>
        <taxon>Oomycota</taxon>
        <taxon>Peronosporomycetes</taxon>
        <taxon>Peronosporales</taxon>
        <taxon>Peronosporaceae</taxon>
        <taxon>Phytophthora</taxon>
    </lineage>
</organism>
<protein>
    <submittedName>
        <fullName evidence="3">Unnamed protein product</fullName>
    </submittedName>
</protein>
<evidence type="ECO:0000256" key="1">
    <source>
        <dbReference type="SAM" id="MobiDB-lite"/>
    </source>
</evidence>
<proteinExistence type="predicted"/>
<comment type="caution">
    <text evidence="3">The sequence shown here is derived from an EMBL/GenBank/DDBJ whole genome shotgun (WGS) entry which is preliminary data.</text>
</comment>
<evidence type="ECO:0000256" key="2">
    <source>
        <dbReference type="SAM" id="Phobius"/>
    </source>
</evidence>
<accession>A0A9W6XYR7</accession>
<keyword evidence="2" id="KW-0472">Membrane</keyword>
<dbReference type="AlphaFoldDB" id="A0A9W6XYR7"/>
<keyword evidence="2" id="KW-1133">Transmembrane helix</keyword>
<evidence type="ECO:0000313" key="3">
    <source>
        <dbReference type="EMBL" id="GMF48119.1"/>
    </source>
</evidence>
<feature type="transmembrane region" description="Helical" evidence="2">
    <location>
        <begin position="119"/>
        <end position="140"/>
    </location>
</feature>